<dbReference type="InterPro" id="IPR057671">
    <property type="entry name" value="BRINP_C"/>
</dbReference>
<proteinExistence type="evidence at transcript level"/>
<dbReference type="GO" id="GO:0045666">
    <property type="term" value="P:positive regulation of neuron differentiation"/>
    <property type="evidence" value="ECO:0007669"/>
    <property type="project" value="InterPro"/>
</dbReference>
<dbReference type="Pfam" id="PF19052">
    <property type="entry name" value="BRINP_C"/>
    <property type="match status" value="1"/>
</dbReference>
<evidence type="ECO:0000313" key="3">
    <source>
        <dbReference type="EMBL" id="BAE90663.1"/>
    </source>
</evidence>
<evidence type="ECO:0000259" key="2">
    <source>
        <dbReference type="Pfam" id="PF19052"/>
    </source>
</evidence>
<feature type="domain" description="BRINP C-terminal" evidence="2">
    <location>
        <begin position="70"/>
        <end position="361"/>
    </location>
</feature>
<feature type="chain" id="PRO_5003709635" evidence="1">
    <location>
        <begin position="34"/>
        <end position="361"/>
    </location>
</feature>
<organism evidence="3">
    <name type="scientific">Macaca fascicularis</name>
    <name type="common">Crab-eating macaque</name>
    <name type="synonym">Cynomolgus monkey</name>
    <dbReference type="NCBI Taxonomy" id="9541"/>
    <lineage>
        <taxon>Eukaryota</taxon>
        <taxon>Metazoa</taxon>
        <taxon>Chordata</taxon>
        <taxon>Craniata</taxon>
        <taxon>Vertebrata</taxon>
        <taxon>Euteleostomi</taxon>
        <taxon>Mammalia</taxon>
        <taxon>Eutheria</taxon>
        <taxon>Euarchontoglires</taxon>
        <taxon>Primates</taxon>
        <taxon>Haplorrhini</taxon>
        <taxon>Catarrhini</taxon>
        <taxon>Cercopithecidae</taxon>
        <taxon>Cercopithecinae</taxon>
        <taxon>Macaca</taxon>
    </lineage>
</organism>
<dbReference type="GO" id="GO:0005737">
    <property type="term" value="C:cytoplasm"/>
    <property type="evidence" value="ECO:0007669"/>
    <property type="project" value="TreeGrafter"/>
</dbReference>
<dbReference type="GO" id="GO:0043025">
    <property type="term" value="C:neuronal cell body"/>
    <property type="evidence" value="ECO:0007669"/>
    <property type="project" value="TreeGrafter"/>
</dbReference>
<dbReference type="GO" id="GO:0007399">
    <property type="term" value="P:nervous system development"/>
    <property type="evidence" value="ECO:0007669"/>
    <property type="project" value="TreeGrafter"/>
</dbReference>
<accession>I7GMR3</accession>
<dbReference type="GO" id="GO:0030425">
    <property type="term" value="C:dendrite"/>
    <property type="evidence" value="ECO:0007669"/>
    <property type="project" value="TreeGrafter"/>
</dbReference>
<name>I7GMR3_MACFA</name>
<dbReference type="AlphaFoldDB" id="I7GMR3"/>
<dbReference type="EMBL" id="AB173601">
    <property type="protein sequence ID" value="BAE90663.1"/>
    <property type="molecule type" value="mRNA"/>
</dbReference>
<sequence length="361" mass="41558">MRWQCGTRFRGLRPAVAPWTALLALGLPGWVLAVSATAAAVVPEQHASVAGQHPLDWLLTDRGPFHRAQEYADFMERYRQGFTTRYRIYRELKYLLQKQDSRIEVHSIFISNDMRLGSWFDPSWRKRMLLTLKSNKYKPGLVHVMLALSLQICLTKNSTLEPVMAIYVNPFGGSHSESWFMPVNEGSFPDWERTNVDAAAQCQNWTITLGNRWKTFFETVHVYLRSRIKSLDDSSNETIYYEPLEMTDPSKNLGYMKINTLQVFGYSLPFDPDAIRDLILQLDYPYTQGSQDSALLQLIELRDRVNQLSPPGKVRLDLFSCLLRHRLKLANNEVGRIQSSLRAFNSKLPNPVEYETGKLCS</sequence>
<dbReference type="GO" id="GO:0045930">
    <property type="term" value="P:negative regulation of mitotic cell cycle"/>
    <property type="evidence" value="ECO:0007669"/>
    <property type="project" value="InterPro"/>
</dbReference>
<dbReference type="GO" id="GO:0071300">
    <property type="term" value="P:cellular response to retinoic acid"/>
    <property type="evidence" value="ECO:0007669"/>
    <property type="project" value="TreeGrafter"/>
</dbReference>
<protein>
    <submittedName>
        <fullName evidence="3">Macaca fascicularis brain cDNA clone: QflA-23335, similar to human hypothetical protein from clone 24828 (KIAA1747), mRNA, RefSeq: NM_021165.1</fullName>
    </submittedName>
</protein>
<evidence type="ECO:0000256" key="1">
    <source>
        <dbReference type="SAM" id="SignalP"/>
    </source>
</evidence>
<keyword evidence="1" id="KW-0732">Signal</keyword>
<reference evidence="3" key="1">
    <citation type="journal article" date="2007" name="PLoS Biol.">
        <title>Rate of evolution in brain-expressed genes in humans and other primates.</title>
        <authorList>
            <person name="Wang H.-Y."/>
            <person name="Chien H.-C."/>
            <person name="Osada N."/>
            <person name="Hashimoto K."/>
            <person name="Sugano S."/>
            <person name="Gojobori T."/>
            <person name="Chou C.-K."/>
            <person name="Tsai S.-F."/>
            <person name="Wu C.-I."/>
            <person name="Shen C.-K.J."/>
        </authorList>
    </citation>
    <scope>NUCLEOTIDE SEQUENCE</scope>
</reference>
<dbReference type="PANTHER" id="PTHR15564">
    <property type="entry name" value="MACPF DOMAIN-CONTAINING PROTEIN"/>
    <property type="match status" value="1"/>
</dbReference>
<feature type="signal peptide" evidence="1">
    <location>
        <begin position="1"/>
        <end position="33"/>
    </location>
</feature>
<dbReference type="PANTHER" id="PTHR15564:SF8">
    <property type="entry name" value="BMP_RETINOIC ACID-INDUCIBLE NEURAL-SPECIFIC PROTEIN 2"/>
    <property type="match status" value="1"/>
</dbReference>
<dbReference type="InterPro" id="IPR033237">
    <property type="entry name" value="BRINP"/>
</dbReference>